<keyword evidence="7" id="KW-1185">Reference proteome</keyword>
<dbReference type="RefSeq" id="WP_028255108.1">
    <property type="nucleotide sequence ID" value="NZ_JACJLA010000008.1"/>
</dbReference>
<comment type="function">
    <text evidence="4">Has an important function as a repair enzyme for proteins that have been inactivated by oxidation. Catalyzes the reversible oxidation-reduction of methionine sulfoxide in proteins to methionine.</text>
</comment>
<evidence type="ECO:0000256" key="2">
    <source>
        <dbReference type="ARBA" id="ARBA00047806"/>
    </source>
</evidence>
<dbReference type="Pfam" id="PF01625">
    <property type="entry name" value="PMSR"/>
    <property type="match status" value="1"/>
</dbReference>
<comment type="catalytic activity">
    <reaction evidence="2 4">
        <text>L-methionyl-[protein] + [thioredoxin]-disulfide + H2O = L-methionyl-(S)-S-oxide-[protein] + [thioredoxin]-dithiol</text>
        <dbReference type="Rhea" id="RHEA:14217"/>
        <dbReference type="Rhea" id="RHEA-COMP:10698"/>
        <dbReference type="Rhea" id="RHEA-COMP:10700"/>
        <dbReference type="Rhea" id="RHEA-COMP:12313"/>
        <dbReference type="Rhea" id="RHEA-COMP:12315"/>
        <dbReference type="ChEBI" id="CHEBI:15377"/>
        <dbReference type="ChEBI" id="CHEBI:16044"/>
        <dbReference type="ChEBI" id="CHEBI:29950"/>
        <dbReference type="ChEBI" id="CHEBI:44120"/>
        <dbReference type="ChEBI" id="CHEBI:50058"/>
        <dbReference type="EC" id="1.8.4.11"/>
    </reaction>
</comment>
<accession>A0ABS2GF36</accession>
<evidence type="ECO:0000313" key="6">
    <source>
        <dbReference type="EMBL" id="MBM6912779.1"/>
    </source>
</evidence>
<comment type="caution">
    <text evidence="6">The sequence shown here is derived from an EMBL/GenBank/DDBJ whole genome shotgun (WGS) entry which is preliminary data.</text>
</comment>
<feature type="domain" description="Peptide methionine sulphoxide reductase MsrA" evidence="5">
    <location>
        <begin position="4"/>
        <end position="154"/>
    </location>
</feature>
<dbReference type="EMBL" id="JACJLA010000008">
    <property type="protein sequence ID" value="MBM6912779.1"/>
    <property type="molecule type" value="Genomic_DNA"/>
</dbReference>
<dbReference type="InterPro" id="IPR050162">
    <property type="entry name" value="MsrA_MetSO_reductase"/>
</dbReference>
<organism evidence="6 7">
    <name type="scientific">Veillonella magna</name>
    <dbReference type="NCBI Taxonomy" id="464322"/>
    <lineage>
        <taxon>Bacteria</taxon>
        <taxon>Bacillati</taxon>
        <taxon>Bacillota</taxon>
        <taxon>Negativicutes</taxon>
        <taxon>Veillonellales</taxon>
        <taxon>Veillonellaceae</taxon>
        <taxon>Veillonella</taxon>
    </lineage>
</organism>
<dbReference type="PANTHER" id="PTHR42799">
    <property type="entry name" value="MITOCHONDRIAL PEPTIDE METHIONINE SULFOXIDE REDUCTASE"/>
    <property type="match status" value="1"/>
</dbReference>
<name>A0ABS2GF36_9FIRM</name>
<dbReference type="EC" id="1.8.4.11" evidence="4"/>
<comment type="catalytic activity">
    <reaction evidence="3 4">
        <text>[thioredoxin]-disulfide + L-methionine + H2O = L-methionine (S)-S-oxide + [thioredoxin]-dithiol</text>
        <dbReference type="Rhea" id="RHEA:19993"/>
        <dbReference type="Rhea" id="RHEA-COMP:10698"/>
        <dbReference type="Rhea" id="RHEA-COMP:10700"/>
        <dbReference type="ChEBI" id="CHEBI:15377"/>
        <dbReference type="ChEBI" id="CHEBI:29950"/>
        <dbReference type="ChEBI" id="CHEBI:50058"/>
        <dbReference type="ChEBI" id="CHEBI:57844"/>
        <dbReference type="ChEBI" id="CHEBI:58772"/>
        <dbReference type="EC" id="1.8.4.11"/>
    </reaction>
</comment>
<evidence type="ECO:0000259" key="5">
    <source>
        <dbReference type="Pfam" id="PF01625"/>
    </source>
</evidence>
<dbReference type="InterPro" id="IPR002569">
    <property type="entry name" value="Met_Sox_Rdtase_MsrA_dom"/>
</dbReference>
<evidence type="ECO:0000256" key="1">
    <source>
        <dbReference type="ARBA" id="ARBA00023002"/>
    </source>
</evidence>
<dbReference type="SUPFAM" id="SSF55068">
    <property type="entry name" value="Peptide methionine sulfoxide reductase"/>
    <property type="match status" value="1"/>
</dbReference>
<dbReference type="NCBIfam" id="TIGR00401">
    <property type="entry name" value="msrA"/>
    <property type="match status" value="1"/>
</dbReference>
<feature type="active site" evidence="4">
    <location>
        <position position="11"/>
    </location>
</feature>
<keyword evidence="1 4" id="KW-0560">Oxidoreductase</keyword>
<evidence type="ECO:0000313" key="7">
    <source>
        <dbReference type="Proteomes" id="UP000707138"/>
    </source>
</evidence>
<dbReference type="InterPro" id="IPR036509">
    <property type="entry name" value="Met_Sox_Rdtase_MsrA_sf"/>
</dbReference>
<dbReference type="Gene3D" id="3.30.1060.10">
    <property type="entry name" value="Peptide methionine sulphoxide reductase MsrA"/>
    <property type="match status" value="1"/>
</dbReference>
<dbReference type="GO" id="GO:0008113">
    <property type="term" value="F:peptide-methionine (S)-S-oxide reductase activity"/>
    <property type="evidence" value="ECO:0007669"/>
    <property type="project" value="UniProtKB-EC"/>
</dbReference>
<comment type="similarity">
    <text evidence="4">Belongs to the MsrA Met sulfoxide reductase family.</text>
</comment>
<protein>
    <recommendedName>
        <fullName evidence="4">Peptide methionine sulfoxide reductase MsrA</fullName>
        <shortName evidence="4">Protein-methionine-S-oxide reductase</shortName>
        <ecNumber evidence="4">1.8.4.11</ecNumber>
    </recommendedName>
    <alternativeName>
        <fullName evidence="4">Peptide-methionine (S)-S-oxide reductase</fullName>
        <shortName evidence="4">Peptide Met(O) reductase</shortName>
    </alternativeName>
</protein>
<dbReference type="HAMAP" id="MF_01401">
    <property type="entry name" value="MsrA"/>
    <property type="match status" value="1"/>
</dbReference>
<dbReference type="PANTHER" id="PTHR42799:SF2">
    <property type="entry name" value="MITOCHONDRIAL PEPTIDE METHIONINE SULFOXIDE REDUCTASE"/>
    <property type="match status" value="1"/>
</dbReference>
<proteinExistence type="inferred from homology"/>
<evidence type="ECO:0000256" key="3">
    <source>
        <dbReference type="ARBA" id="ARBA00048782"/>
    </source>
</evidence>
<reference evidence="6 7" key="1">
    <citation type="journal article" date="2021" name="Sci. Rep.">
        <title>The distribution of antibiotic resistance genes in chicken gut microbiota commensals.</title>
        <authorList>
            <person name="Juricova H."/>
            <person name="Matiasovicova J."/>
            <person name="Kubasova T."/>
            <person name="Cejkova D."/>
            <person name="Rychlik I."/>
        </authorList>
    </citation>
    <scope>NUCLEOTIDE SEQUENCE [LARGE SCALE GENOMIC DNA]</scope>
    <source>
        <strain evidence="6 7">An537</strain>
    </source>
</reference>
<dbReference type="Proteomes" id="UP000707138">
    <property type="component" value="Unassembled WGS sequence"/>
</dbReference>
<gene>
    <name evidence="4 6" type="primary">msrA</name>
    <name evidence="6" type="ORF">H6A01_05520</name>
</gene>
<evidence type="ECO:0000256" key="4">
    <source>
        <dbReference type="HAMAP-Rule" id="MF_01401"/>
    </source>
</evidence>
<sequence>MNKTIYLAGGCFWGVQALLDRVPGVVATEVGYANGTVVNPSYEEVCTGATGAAETVFVTYDDEKITLVSLLRVLFDAIDPTTLNKQGPDIGTQYRSGIYYVDEKDKAICEEFLSRLQHAWSAPIVTEVLPLHNFYAAEEYHQKYLKKNPGGYCHIRLD</sequence>